<dbReference type="SUPFAM" id="SSF46894">
    <property type="entry name" value="C-terminal effector domain of the bipartite response regulators"/>
    <property type="match status" value="1"/>
</dbReference>
<keyword evidence="4" id="KW-1185">Reference proteome</keyword>
<protein>
    <recommendedName>
        <fullName evidence="2">OmpR/PhoB-type domain-containing protein</fullName>
    </recommendedName>
</protein>
<dbReference type="InterPro" id="IPR001867">
    <property type="entry name" value="OmpR/PhoB-type_DNA-bd"/>
</dbReference>
<gene>
    <name evidence="3" type="ORF">ABID21_001894</name>
</gene>
<organism evidence="3 4">
    <name type="scientific">Pseudorhizobium tarimense</name>
    <dbReference type="NCBI Taxonomy" id="1079109"/>
    <lineage>
        <taxon>Bacteria</taxon>
        <taxon>Pseudomonadati</taxon>
        <taxon>Pseudomonadota</taxon>
        <taxon>Alphaproteobacteria</taxon>
        <taxon>Hyphomicrobiales</taxon>
        <taxon>Rhizobiaceae</taxon>
        <taxon>Rhizobium/Agrobacterium group</taxon>
        <taxon>Pseudorhizobium</taxon>
    </lineage>
</organism>
<dbReference type="InterPro" id="IPR016032">
    <property type="entry name" value="Sig_transdc_resp-reg_C-effctor"/>
</dbReference>
<dbReference type="Proteomes" id="UP001549031">
    <property type="component" value="Unassembled WGS sequence"/>
</dbReference>
<proteinExistence type="predicted"/>
<dbReference type="Gene3D" id="1.10.10.10">
    <property type="entry name" value="Winged helix-like DNA-binding domain superfamily/Winged helix DNA-binding domain"/>
    <property type="match status" value="1"/>
</dbReference>
<comment type="caution">
    <text evidence="3">The sequence shown here is derived from an EMBL/GenBank/DDBJ whole genome shotgun (WGS) entry which is preliminary data.</text>
</comment>
<feature type="domain" description="OmpR/PhoB-type" evidence="2">
    <location>
        <begin position="29"/>
        <end position="110"/>
    </location>
</feature>
<reference evidence="3 4" key="1">
    <citation type="submission" date="2024-06" db="EMBL/GenBank/DDBJ databases">
        <title>Genomic Encyclopedia of Type Strains, Phase IV (KMG-IV): sequencing the most valuable type-strain genomes for metagenomic binning, comparative biology and taxonomic classification.</title>
        <authorList>
            <person name="Goeker M."/>
        </authorList>
    </citation>
    <scope>NUCLEOTIDE SEQUENCE [LARGE SCALE GENOMIC DNA]</scope>
    <source>
        <strain evidence="3 4">DSM 105042</strain>
    </source>
</reference>
<accession>A0ABV2H5G9</accession>
<evidence type="ECO:0000313" key="3">
    <source>
        <dbReference type="EMBL" id="MET3585785.1"/>
    </source>
</evidence>
<dbReference type="EMBL" id="JBEPLJ010000006">
    <property type="protein sequence ID" value="MET3585785.1"/>
    <property type="molecule type" value="Genomic_DNA"/>
</dbReference>
<evidence type="ECO:0000313" key="4">
    <source>
        <dbReference type="Proteomes" id="UP001549031"/>
    </source>
</evidence>
<dbReference type="SMART" id="SM00862">
    <property type="entry name" value="Trans_reg_C"/>
    <property type="match status" value="1"/>
</dbReference>
<name>A0ABV2H5G9_9HYPH</name>
<evidence type="ECO:0000256" key="1">
    <source>
        <dbReference type="ARBA" id="ARBA00023125"/>
    </source>
</evidence>
<sequence>MNAHPRIASFTCPCCKGFIGEAAPLDQVMESVTQPSRRIILEMLASKPGSPVLRDRILDRLYGDRADGGPDTGDHVVKAMVSQLRRQIEPFGWTVTGSRGGSGNLAQWRLIPVEAGQ</sequence>
<dbReference type="RefSeq" id="WP_247243709.1">
    <property type="nucleotide sequence ID" value="NZ_JALJRA010000006.1"/>
</dbReference>
<dbReference type="InterPro" id="IPR036388">
    <property type="entry name" value="WH-like_DNA-bd_sf"/>
</dbReference>
<evidence type="ECO:0000259" key="2">
    <source>
        <dbReference type="SMART" id="SM00862"/>
    </source>
</evidence>
<dbReference type="Pfam" id="PF00486">
    <property type="entry name" value="Trans_reg_C"/>
    <property type="match status" value="1"/>
</dbReference>
<keyword evidence="1" id="KW-0238">DNA-binding</keyword>